<accession>A0A3M7PHS4</accession>
<protein>
    <submittedName>
        <fullName evidence="1">Uncharacterized protein</fullName>
    </submittedName>
</protein>
<dbReference type="EMBL" id="REGN01010677">
    <property type="protein sequence ID" value="RMZ98592.1"/>
    <property type="molecule type" value="Genomic_DNA"/>
</dbReference>
<evidence type="ECO:0000313" key="2">
    <source>
        <dbReference type="Proteomes" id="UP000276133"/>
    </source>
</evidence>
<comment type="caution">
    <text evidence="1">The sequence shown here is derived from an EMBL/GenBank/DDBJ whole genome shotgun (WGS) entry which is preliminary data.</text>
</comment>
<proteinExistence type="predicted"/>
<name>A0A3M7PHS4_BRAPC</name>
<dbReference type="AlphaFoldDB" id="A0A3M7PHS4"/>
<gene>
    <name evidence="1" type="ORF">BpHYR1_049202</name>
</gene>
<reference evidence="1 2" key="1">
    <citation type="journal article" date="2018" name="Sci. Rep.">
        <title>Genomic signatures of local adaptation to the degree of environmental predictability in rotifers.</title>
        <authorList>
            <person name="Franch-Gras L."/>
            <person name="Hahn C."/>
            <person name="Garcia-Roger E.M."/>
            <person name="Carmona M.J."/>
            <person name="Serra M."/>
            <person name="Gomez A."/>
        </authorList>
    </citation>
    <scope>NUCLEOTIDE SEQUENCE [LARGE SCALE GENOMIC DNA]</scope>
    <source>
        <strain evidence="1">HYR1</strain>
    </source>
</reference>
<sequence>MFRSTALWQCLRTNKHVYHRLCGKHKRIRKRLMDAMSTNSACSTGSVASPALINSVSQLIQTAMINPSSPNSSVLVPAQGSAQIFFNSQEGRTYKKEKQIVLEFEAKSKASFFI</sequence>
<organism evidence="1 2">
    <name type="scientific">Brachionus plicatilis</name>
    <name type="common">Marine rotifer</name>
    <name type="synonym">Brachionus muelleri</name>
    <dbReference type="NCBI Taxonomy" id="10195"/>
    <lineage>
        <taxon>Eukaryota</taxon>
        <taxon>Metazoa</taxon>
        <taxon>Spiralia</taxon>
        <taxon>Gnathifera</taxon>
        <taxon>Rotifera</taxon>
        <taxon>Eurotatoria</taxon>
        <taxon>Monogononta</taxon>
        <taxon>Pseudotrocha</taxon>
        <taxon>Ploima</taxon>
        <taxon>Brachionidae</taxon>
        <taxon>Brachionus</taxon>
    </lineage>
</organism>
<evidence type="ECO:0000313" key="1">
    <source>
        <dbReference type="EMBL" id="RMZ98592.1"/>
    </source>
</evidence>
<dbReference type="Proteomes" id="UP000276133">
    <property type="component" value="Unassembled WGS sequence"/>
</dbReference>
<keyword evidence="2" id="KW-1185">Reference proteome</keyword>